<dbReference type="Gene3D" id="1.40.20.10">
    <property type="entry name" value="CHAD domain"/>
    <property type="match status" value="1"/>
</dbReference>
<dbReference type="OrthoDB" id="773317at2"/>
<feature type="domain" description="CHAD" evidence="1">
    <location>
        <begin position="17"/>
        <end position="216"/>
    </location>
</feature>
<reference evidence="2 3" key="1">
    <citation type="submission" date="2016-03" db="EMBL/GenBank/DDBJ databases">
        <title>Draft genome sequence of Flavobacterium fryxellicola DSM 16209.</title>
        <authorList>
            <person name="Shin S.-K."/>
            <person name="Yi H."/>
        </authorList>
    </citation>
    <scope>NUCLEOTIDE SEQUENCE [LARGE SCALE GENOMIC DNA]</scope>
    <source>
        <strain evidence="2 3">DSM 16209</strain>
    </source>
</reference>
<dbReference type="InterPro" id="IPR038186">
    <property type="entry name" value="CHAD_dom_sf"/>
</dbReference>
<organism evidence="2 3">
    <name type="scientific">Flavobacterium fryxellicola</name>
    <dbReference type="NCBI Taxonomy" id="249352"/>
    <lineage>
        <taxon>Bacteria</taxon>
        <taxon>Pseudomonadati</taxon>
        <taxon>Bacteroidota</taxon>
        <taxon>Flavobacteriia</taxon>
        <taxon>Flavobacteriales</taxon>
        <taxon>Flavobacteriaceae</taxon>
        <taxon>Flavobacterium</taxon>
    </lineage>
</organism>
<protein>
    <recommendedName>
        <fullName evidence="1">CHAD domain-containing protein</fullName>
    </recommendedName>
</protein>
<sequence>MKVLETYFNNHKSAVNRLLETAPVVYTVETFHELRVELKRFKALFELVAFCSKTFKLKKTFAPFKIIFKKAGKLREIQVVQAILEQQPNFHLIKSYSYRLKKREERERKDFFSIANTRFIKKLKQKYPMIIRFLKKTRSKKTNRYLNKISKEKKKIISRNAFKKKQIHAFRKRLKVHGYNTKIFDLNHQSKLVPEKITLTDMLGEWHDYEMVIHFLKKAVKSNKTIPRETKQLEATKKLVLLKSELLFNKINRTLPYHTLV</sequence>
<keyword evidence="3" id="KW-1185">Reference proteome</keyword>
<dbReference type="Proteomes" id="UP000077164">
    <property type="component" value="Unassembled WGS sequence"/>
</dbReference>
<evidence type="ECO:0000313" key="3">
    <source>
        <dbReference type="Proteomes" id="UP000077164"/>
    </source>
</evidence>
<gene>
    <name evidence="2" type="ORF">FBFR_14675</name>
</gene>
<accession>A0A167UNP8</accession>
<evidence type="ECO:0000313" key="2">
    <source>
        <dbReference type="EMBL" id="OAB25739.1"/>
    </source>
</evidence>
<dbReference type="EMBL" id="LVJE01000044">
    <property type="protein sequence ID" value="OAB25739.1"/>
    <property type="molecule type" value="Genomic_DNA"/>
</dbReference>
<dbReference type="Pfam" id="PF05235">
    <property type="entry name" value="CHAD"/>
    <property type="match status" value="1"/>
</dbReference>
<dbReference type="STRING" id="249352.SAMN05444395_108144"/>
<name>A0A167UNP8_9FLAO</name>
<comment type="caution">
    <text evidence="2">The sequence shown here is derived from an EMBL/GenBank/DDBJ whole genome shotgun (WGS) entry which is preliminary data.</text>
</comment>
<dbReference type="AlphaFoldDB" id="A0A167UNP8"/>
<dbReference type="InterPro" id="IPR007899">
    <property type="entry name" value="CHAD_dom"/>
</dbReference>
<evidence type="ECO:0000259" key="1">
    <source>
        <dbReference type="Pfam" id="PF05235"/>
    </source>
</evidence>
<proteinExistence type="predicted"/>
<dbReference type="RefSeq" id="WP_066082632.1">
    <property type="nucleotide sequence ID" value="NZ_FRDK01000008.1"/>
</dbReference>